<keyword evidence="3" id="KW-1185">Reference proteome</keyword>
<protein>
    <recommendedName>
        <fullName evidence="4">Outer membrane protein beta-barrel domain-containing protein</fullName>
    </recommendedName>
</protein>
<gene>
    <name evidence="2" type="ORF">ACFSR3_06765</name>
</gene>
<evidence type="ECO:0000313" key="3">
    <source>
        <dbReference type="Proteomes" id="UP001597480"/>
    </source>
</evidence>
<feature type="signal peptide" evidence="1">
    <location>
        <begin position="1"/>
        <end position="22"/>
    </location>
</feature>
<reference evidence="3" key="1">
    <citation type="journal article" date="2019" name="Int. J. Syst. Evol. Microbiol.">
        <title>The Global Catalogue of Microorganisms (GCM) 10K type strain sequencing project: providing services to taxonomists for standard genome sequencing and annotation.</title>
        <authorList>
            <consortium name="The Broad Institute Genomics Platform"/>
            <consortium name="The Broad Institute Genome Sequencing Center for Infectious Disease"/>
            <person name="Wu L."/>
            <person name="Ma J."/>
        </authorList>
    </citation>
    <scope>NUCLEOTIDE SEQUENCE [LARGE SCALE GENOMIC DNA]</scope>
    <source>
        <strain evidence="3">KCTC 42107</strain>
    </source>
</reference>
<accession>A0ABW5NUH3</accession>
<evidence type="ECO:0000313" key="2">
    <source>
        <dbReference type="EMBL" id="MFD2601754.1"/>
    </source>
</evidence>
<proteinExistence type="predicted"/>
<organism evidence="2 3">
    <name type="scientific">Flavobacterium suzhouense</name>
    <dbReference type="NCBI Taxonomy" id="1529638"/>
    <lineage>
        <taxon>Bacteria</taxon>
        <taxon>Pseudomonadati</taxon>
        <taxon>Bacteroidota</taxon>
        <taxon>Flavobacteriia</taxon>
        <taxon>Flavobacteriales</taxon>
        <taxon>Flavobacteriaceae</taxon>
        <taxon>Flavobacterium</taxon>
    </lineage>
</organism>
<sequence length="380" mass="43401">MKRILLCIAFVATGISLPKANAQTENDTLKQQTAEKKSWWNETDQDYYEELKKRKLEAFEAEKQNIVETEKFELKKLLEKIDKRLESGEITAEKAKALKEEAAKKSAQNIDNKTAIVESQIELTKRDVFYNYQPNTTGYVEAGVGNATDDRGSFLLGIRYKAADKKPKYDKRTYTDMVFAVGFGGTVGDGVGIGDVYKFGKSGFAEIGFTFRTRLLKDSNYWRLAYGLSYQENTLSPKDNKYFVNDNGYTSLVVSPNQIKRNMMVFENLVVPVLLEFGPSKKKEYKDHFRYDTSTSFKVGIGGFAGMNLGTMQWMKYVENGENVKVKLRRDYNTEKFVYGLKGYVGFGSLSLFAHYELNSVFSKSEYKDHALFFGFRVDL</sequence>
<name>A0ABW5NUH3_9FLAO</name>
<keyword evidence="1" id="KW-0732">Signal</keyword>
<dbReference type="RefSeq" id="WP_379820284.1">
    <property type="nucleotide sequence ID" value="NZ_JBHUMD010000007.1"/>
</dbReference>
<dbReference type="EMBL" id="JBHUMD010000007">
    <property type="protein sequence ID" value="MFD2601754.1"/>
    <property type="molecule type" value="Genomic_DNA"/>
</dbReference>
<evidence type="ECO:0000256" key="1">
    <source>
        <dbReference type="SAM" id="SignalP"/>
    </source>
</evidence>
<evidence type="ECO:0008006" key="4">
    <source>
        <dbReference type="Google" id="ProtNLM"/>
    </source>
</evidence>
<dbReference type="Proteomes" id="UP001597480">
    <property type="component" value="Unassembled WGS sequence"/>
</dbReference>
<comment type="caution">
    <text evidence="2">The sequence shown here is derived from an EMBL/GenBank/DDBJ whole genome shotgun (WGS) entry which is preliminary data.</text>
</comment>
<feature type="chain" id="PRO_5047109366" description="Outer membrane protein beta-barrel domain-containing protein" evidence="1">
    <location>
        <begin position="23"/>
        <end position="380"/>
    </location>
</feature>